<dbReference type="PANTHER" id="PTHR11742">
    <property type="entry name" value="MANNOSYL-OLIGOSACCHARIDE ALPHA-1,2-MANNOSIDASE-RELATED"/>
    <property type="match status" value="1"/>
</dbReference>
<organism evidence="8 9">
    <name type="scientific">Papaver atlanticum</name>
    <dbReference type="NCBI Taxonomy" id="357466"/>
    <lineage>
        <taxon>Eukaryota</taxon>
        <taxon>Viridiplantae</taxon>
        <taxon>Streptophyta</taxon>
        <taxon>Embryophyta</taxon>
        <taxon>Tracheophyta</taxon>
        <taxon>Spermatophyta</taxon>
        <taxon>Magnoliopsida</taxon>
        <taxon>Ranunculales</taxon>
        <taxon>Papaveraceae</taxon>
        <taxon>Papaveroideae</taxon>
        <taxon>Papaver</taxon>
    </lineage>
</organism>
<keyword evidence="7" id="KW-0812">Transmembrane</keyword>
<dbReference type="GO" id="GO:0005975">
    <property type="term" value="P:carbohydrate metabolic process"/>
    <property type="evidence" value="ECO:0007669"/>
    <property type="project" value="InterPro"/>
</dbReference>
<dbReference type="PANTHER" id="PTHR11742:SF6">
    <property type="entry name" value="MANNOSYL-OLIGOSACCHARIDE ALPHA-1,2-MANNOSIDASE IA-RELATED"/>
    <property type="match status" value="1"/>
</dbReference>
<evidence type="ECO:0000256" key="4">
    <source>
        <dbReference type="ARBA" id="ARBA00022801"/>
    </source>
</evidence>
<dbReference type="GO" id="GO:0005783">
    <property type="term" value="C:endoplasmic reticulum"/>
    <property type="evidence" value="ECO:0007669"/>
    <property type="project" value="TreeGrafter"/>
</dbReference>
<keyword evidence="7" id="KW-0472">Membrane</keyword>
<proteinExistence type="inferred from homology"/>
<comment type="pathway">
    <text evidence="2">Protein modification; protein glycosylation.</text>
</comment>
<dbReference type="EC" id="3.2.1.-" evidence="6"/>
<dbReference type="GO" id="GO:0004571">
    <property type="term" value="F:mannosyl-oligosaccharide 1,2-alpha-mannosidase activity"/>
    <property type="evidence" value="ECO:0007669"/>
    <property type="project" value="InterPro"/>
</dbReference>
<keyword evidence="7" id="KW-1133">Transmembrane helix</keyword>
<dbReference type="GO" id="GO:0005509">
    <property type="term" value="F:calcium ion binding"/>
    <property type="evidence" value="ECO:0007669"/>
    <property type="project" value="InterPro"/>
</dbReference>
<dbReference type="Gene3D" id="1.50.10.10">
    <property type="match status" value="1"/>
</dbReference>
<dbReference type="EMBL" id="JAJJMB010017174">
    <property type="protein sequence ID" value="KAI3841335.1"/>
    <property type="molecule type" value="Genomic_DNA"/>
</dbReference>
<evidence type="ECO:0000256" key="2">
    <source>
        <dbReference type="ARBA" id="ARBA00004922"/>
    </source>
</evidence>
<dbReference type="InterPro" id="IPR036026">
    <property type="entry name" value="Seven-hairpin_glycosidases"/>
</dbReference>
<dbReference type="SUPFAM" id="SSF48225">
    <property type="entry name" value="Seven-hairpin glycosidases"/>
    <property type="match status" value="1"/>
</dbReference>
<comment type="cofactor">
    <cofactor evidence="1">
        <name>Ca(2+)</name>
        <dbReference type="ChEBI" id="CHEBI:29108"/>
    </cofactor>
</comment>
<dbReference type="PRINTS" id="PR00747">
    <property type="entry name" value="GLYHDRLASE47"/>
</dbReference>
<name>A0AAD4RYC8_9MAGN</name>
<protein>
    <recommendedName>
        <fullName evidence="6">alpha-1,2-Mannosidase</fullName>
        <ecNumber evidence="6">3.2.1.-</ecNumber>
    </recommendedName>
</protein>
<evidence type="ECO:0000256" key="3">
    <source>
        <dbReference type="ARBA" id="ARBA00007658"/>
    </source>
</evidence>
<keyword evidence="5" id="KW-1015">Disulfide bond</keyword>
<evidence type="ECO:0000256" key="7">
    <source>
        <dbReference type="SAM" id="Phobius"/>
    </source>
</evidence>
<dbReference type="InterPro" id="IPR050749">
    <property type="entry name" value="Glycosyl_Hydrolase_47"/>
</dbReference>
<reference evidence="8" key="1">
    <citation type="submission" date="2022-04" db="EMBL/GenBank/DDBJ databases">
        <title>A functionally conserved STORR gene fusion in Papaver species that diverged 16.8 million years ago.</title>
        <authorList>
            <person name="Catania T."/>
        </authorList>
    </citation>
    <scope>NUCLEOTIDE SEQUENCE</scope>
    <source>
        <strain evidence="8">S-188037</strain>
    </source>
</reference>
<evidence type="ECO:0000256" key="6">
    <source>
        <dbReference type="RuleBase" id="RU361193"/>
    </source>
</evidence>
<dbReference type="InterPro" id="IPR001382">
    <property type="entry name" value="Glyco_hydro_47"/>
</dbReference>
<dbReference type="InterPro" id="IPR012341">
    <property type="entry name" value="6hp_glycosidase-like_sf"/>
</dbReference>
<evidence type="ECO:0000313" key="8">
    <source>
        <dbReference type="EMBL" id="KAI3841335.1"/>
    </source>
</evidence>
<dbReference type="Pfam" id="PF01532">
    <property type="entry name" value="Glyco_hydro_47"/>
    <property type="match status" value="1"/>
</dbReference>
<evidence type="ECO:0000256" key="1">
    <source>
        <dbReference type="ARBA" id="ARBA00001913"/>
    </source>
</evidence>
<evidence type="ECO:0000256" key="5">
    <source>
        <dbReference type="ARBA" id="ARBA00023157"/>
    </source>
</evidence>
<accession>A0AAD4RYC8</accession>
<dbReference type="AlphaFoldDB" id="A0AAD4RYC8"/>
<gene>
    <name evidence="8" type="ORF">MKW98_007816</name>
</gene>
<comment type="similarity">
    <text evidence="3 6">Belongs to the glycosyl hydrolase 47 family.</text>
</comment>
<dbReference type="Proteomes" id="UP001202328">
    <property type="component" value="Unassembled WGS sequence"/>
</dbReference>
<keyword evidence="4 6" id="KW-0378">Hydrolase</keyword>
<dbReference type="GO" id="GO:0000139">
    <property type="term" value="C:Golgi membrane"/>
    <property type="evidence" value="ECO:0007669"/>
    <property type="project" value="TreeGrafter"/>
</dbReference>
<evidence type="ECO:0000313" key="9">
    <source>
        <dbReference type="Proteomes" id="UP001202328"/>
    </source>
</evidence>
<keyword evidence="6" id="KW-0326">Glycosidase</keyword>
<sequence>MEERKVNHFPGQHMPEVQTTVVDAEVDENSYQNDSSSLKLHGKRDEAAYDAGEEPVVTGKRDELDAAPLSDKEWDGFASISSHRQRMVSIALVVLKLLYWILLIRYLCARWTISKGNASIVCIIRVVGGLLSSFDLSGHKVLLEKAKDVTDRLLPAWDSPSGIPYNRINLQHGDARNPGWTGDENILGDSGTKQLEFIAFSQRTGDPKYQQKVENVIAQLQKTFPADGLLAIYSTITFGAMGDRMGVLCRFQNQTEQTIINANIGGIGDGALSGLVMPFVKCAPKNLVGEANWECLNLWRQACWMSNAFGSSHYKIGSRQSQMCLHNAPYLKDRLQASGVEACLPGKYRSHCAGDAHGI</sequence>
<feature type="transmembrane region" description="Helical" evidence="7">
    <location>
        <begin position="87"/>
        <end position="107"/>
    </location>
</feature>
<keyword evidence="9" id="KW-1185">Reference proteome</keyword>
<comment type="caution">
    <text evidence="8">The sequence shown here is derived from an EMBL/GenBank/DDBJ whole genome shotgun (WGS) entry which is preliminary data.</text>
</comment>